<dbReference type="PROSITE" id="PS50075">
    <property type="entry name" value="CARRIER"/>
    <property type="match status" value="1"/>
</dbReference>
<dbReference type="InterPro" id="IPR009081">
    <property type="entry name" value="PP-bd_ACP"/>
</dbReference>
<dbReference type="AlphaFoldDB" id="A0A1P8UL24"/>
<dbReference type="KEGG" id="afy:BW247_02190"/>
<dbReference type="OrthoDB" id="5432342at2"/>
<dbReference type="SUPFAM" id="SSF47336">
    <property type="entry name" value="ACP-like"/>
    <property type="match status" value="1"/>
</dbReference>
<organism evidence="2 3">
    <name type="scientific">Acidihalobacter ferrooxydans</name>
    <dbReference type="NCBI Taxonomy" id="1765967"/>
    <lineage>
        <taxon>Bacteria</taxon>
        <taxon>Pseudomonadati</taxon>
        <taxon>Pseudomonadota</taxon>
        <taxon>Gammaproteobacteria</taxon>
        <taxon>Chromatiales</taxon>
        <taxon>Ectothiorhodospiraceae</taxon>
        <taxon>Acidihalobacter</taxon>
    </lineage>
</organism>
<gene>
    <name evidence="2" type="ORF">BW247_02190</name>
</gene>
<accession>A0A1P8UL24</accession>
<dbReference type="EMBL" id="CP019434">
    <property type="protein sequence ID" value="APZ44492.1"/>
    <property type="molecule type" value="Genomic_DNA"/>
</dbReference>
<proteinExistence type="predicted"/>
<keyword evidence="3" id="KW-1185">Reference proteome</keyword>
<dbReference type="InterPro" id="IPR036736">
    <property type="entry name" value="ACP-like_sf"/>
</dbReference>
<evidence type="ECO:0000259" key="1">
    <source>
        <dbReference type="PROSITE" id="PS50075"/>
    </source>
</evidence>
<dbReference type="Pfam" id="PF00550">
    <property type="entry name" value="PP-binding"/>
    <property type="match status" value="1"/>
</dbReference>
<name>A0A1P8UL24_9GAMM</name>
<reference evidence="2 3" key="1">
    <citation type="submission" date="2017-01" db="EMBL/GenBank/DDBJ databases">
        <title>Draft sequence of Acidihalobacter ferrooxidans strain DSM 14175 (strain V8).</title>
        <authorList>
            <person name="Khaleque H.N."/>
            <person name="Ramsay J.P."/>
            <person name="Murphy R.J.T."/>
            <person name="Kaksonen A.H."/>
            <person name="Boxall N.J."/>
            <person name="Watkin E.L.J."/>
        </authorList>
    </citation>
    <scope>NUCLEOTIDE SEQUENCE [LARGE SCALE GENOMIC DNA]</scope>
    <source>
        <strain evidence="2 3">V8</strain>
    </source>
</reference>
<feature type="domain" description="Carrier" evidence="1">
    <location>
        <begin position="4"/>
        <end position="85"/>
    </location>
</feature>
<protein>
    <submittedName>
        <fullName evidence="2">Acyl carrier protein</fullName>
    </submittedName>
</protein>
<evidence type="ECO:0000313" key="3">
    <source>
        <dbReference type="Proteomes" id="UP000243807"/>
    </source>
</evidence>
<dbReference type="Proteomes" id="UP000243807">
    <property type="component" value="Chromosome"/>
</dbReference>
<sequence>MDRDTLKLELKRLIVDECDRDIEPSALPDDAPLFGPESALDLDSLDGLQISMALQKRYGIRIADPKQLRRILTSIDALAAYLEAQ</sequence>
<dbReference type="STRING" id="1765967.BW247_02190"/>
<dbReference type="Gene3D" id="1.10.1200.10">
    <property type="entry name" value="ACP-like"/>
    <property type="match status" value="1"/>
</dbReference>
<evidence type="ECO:0000313" key="2">
    <source>
        <dbReference type="EMBL" id="APZ44492.1"/>
    </source>
</evidence>